<dbReference type="RefSeq" id="WP_207280153.1">
    <property type="nucleotide sequence ID" value="NZ_BAABKQ010000001.1"/>
</dbReference>
<reference evidence="4" key="1">
    <citation type="journal article" date="2019" name="Int. J. Syst. Evol. Microbiol.">
        <title>The Global Catalogue of Microorganisms (GCM) 10K type strain sequencing project: providing services to taxonomists for standard genome sequencing and annotation.</title>
        <authorList>
            <consortium name="The Broad Institute Genomics Platform"/>
            <consortium name="The Broad Institute Genome Sequencing Center for Infectious Disease"/>
            <person name="Wu L."/>
            <person name="Ma J."/>
        </authorList>
    </citation>
    <scope>NUCLEOTIDE SEQUENCE [LARGE SCALE GENOMIC DNA]</scope>
    <source>
        <strain evidence="4">JCM 18542</strain>
    </source>
</reference>
<dbReference type="InterPro" id="IPR017517">
    <property type="entry name" value="Maleyloyr_isom"/>
</dbReference>
<accession>A0ABP9CK29</accession>
<keyword evidence="3" id="KW-0413">Isomerase</keyword>
<dbReference type="Pfam" id="PF07398">
    <property type="entry name" value="MDMPI_C"/>
    <property type="match status" value="1"/>
</dbReference>
<dbReference type="SUPFAM" id="SSF109854">
    <property type="entry name" value="DinB/YfiT-like putative metalloenzymes"/>
    <property type="match status" value="1"/>
</dbReference>
<dbReference type="InterPro" id="IPR010872">
    <property type="entry name" value="MDMPI_C-term_domain"/>
</dbReference>
<comment type="caution">
    <text evidence="3">The sequence shown here is derived from an EMBL/GenBank/DDBJ whole genome shotgun (WGS) entry which is preliminary data.</text>
</comment>
<dbReference type="InterPro" id="IPR034660">
    <property type="entry name" value="DinB/YfiT-like"/>
</dbReference>
<evidence type="ECO:0000259" key="1">
    <source>
        <dbReference type="Pfam" id="PF07398"/>
    </source>
</evidence>
<keyword evidence="4" id="KW-1185">Reference proteome</keyword>
<feature type="domain" description="Mycothiol-dependent maleylpyruvate isomerase metal-binding" evidence="2">
    <location>
        <begin position="17"/>
        <end position="155"/>
    </location>
</feature>
<feature type="domain" description="MDMPI C-terminal" evidence="1">
    <location>
        <begin position="170"/>
        <end position="250"/>
    </location>
</feature>
<dbReference type="Gene3D" id="1.20.120.450">
    <property type="entry name" value="dinb family like domain"/>
    <property type="match status" value="1"/>
</dbReference>
<evidence type="ECO:0000313" key="4">
    <source>
        <dbReference type="Proteomes" id="UP001500839"/>
    </source>
</evidence>
<dbReference type="EMBL" id="BAABKQ010000001">
    <property type="protein sequence ID" value="GAA4810662.1"/>
    <property type="molecule type" value="Genomic_DNA"/>
</dbReference>
<evidence type="ECO:0000313" key="3">
    <source>
        <dbReference type="EMBL" id="GAA4810662.1"/>
    </source>
</evidence>
<dbReference type="NCBIfam" id="TIGR03083">
    <property type="entry name" value="maleylpyruvate isomerase family mycothiol-dependent enzyme"/>
    <property type="match status" value="1"/>
</dbReference>
<dbReference type="GO" id="GO:0016853">
    <property type="term" value="F:isomerase activity"/>
    <property type="evidence" value="ECO:0007669"/>
    <property type="project" value="UniProtKB-KW"/>
</dbReference>
<dbReference type="Proteomes" id="UP001500839">
    <property type="component" value="Unassembled WGS sequence"/>
</dbReference>
<protein>
    <submittedName>
        <fullName evidence="3">Maleylpyruvate isomerase family mycothiol-dependent enzyme</fullName>
    </submittedName>
</protein>
<organism evidence="3 4">
    <name type="scientific">Tomitella cavernea</name>
    <dbReference type="NCBI Taxonomy" id="1387982"/>
    <lineage>
        <taxon>Bacteria</taxon>
        <taxon>Bacillati</taxon>
        <taxon>Actinomycetota</taxon>
        <taxon>Actinomycetes</taxon>
        <taxon>Mycobacteriales</taxon>
        <taxon>Tomitella</taxon>
    </lineage>
</organism>
<dbReference type="Pfam" id="PF11716">
    <property type="entry name" value="MDMPI_N"/>
    <property type="match status" value="1"/>
</dbReference>
<dbReference type="InterPro" id="IPR024344">
    <property type="entry name" value="MDMPI_metal-binding"/>
</dbReference>
<name>A0ABP9CK29_9ACTN</name>
<sequence>MSVTKVDRDAVQAALFEQWSVLEQLLRTLDAEQWQAATALPGWSVHDIAAHIIGTESMLDGRETPPAPVDAVAAAYVRNPIGEINERWVRSMRDELPADLMDRWTALLARRRHALEQMPQAGFDAATTTPVGPESYGRFMRIRLFDCWMHELDIRDAVARPGEEGGARAELAFTEIAGAVPFLVGKKAGAPEGARVRLRLDGPIPRTLDVQVADGRAAMAPIGGEPDVTVTMPSGVFARLAGGRVTMDEVVHQIKVEVGRSGAMSAEDALALGWRIPASLAFTI</sequence>
<gene>
    <name evidence="3" type="ORF">GCM10023353_13780</name>
</gene>
<evidence type="ECO:0000259" key="2">
    <source>
        <dbReference type="Pfam" id="PF11716"/>
    </source>
</evidence>
<proteinExistence type="predicted"/>